<dbReference type="PANTHER" id="PTHR12521:SF0">
    <property type="entry name" value="ADP-RIBOSE GLYCOHYDROLASE OARD1"/>
    <property type="match status" value="1"/>
</dbReference>
<gene>
    <name evidence="3" type="ORF">A8950_1714</name>
</gene>
<dbReference type="InterPro" id="IPR043472">
    <property type="entry name" value="Macro_dom-like"/>
</dbReference>
<dbReference type="RefSeq" id="WP_133613182.1">
    <property type="nucleotide sequence ID" value="NZ_SNYW01000007.1"/>
</dbReference>
<organism evidence="3 4">
    <name type="scientific">Dongia mobilis</name>
    <dbReference type="NCBI Taxonomy" id="578943"/>
    <lineage>
        <taxon>Bacteria</taxon>
        <taxon>Pseudomonadati</taxon>
        <taxon>Pseudomonadota</taxon>
        <taxon>Alphaproteobacteria</taxon>
        <taxon>Rhodospirillales</taxon>
        <taxon>Dongiaceae</taxon>
        <taxon>Dongia</taxon>
    </lineage>
</organism>
<evidence type="ECO:0000313" key="4">
    <source>
        <dbReference type="Proteomes" id="UP000295783"/>
    </source>
</evidence>
<feature type="domain" description="Macro" evidence="2">
    <location>
        <begin position="1"/>
        <end position="162"/>
    </location>
</feature>
<sequence length="162" mass="17271">MIKYVSGDILMSQADAIAHGVAPGDHFNSGLALALRENWPAMVKDFRHHCQQSHPEAGEIFAWKGADNRLVVSLLTQEAAYGQGGKPGKATPEYVGAALKALAKFVRAEGVKSLALPRLATGVGALDWDEVKPLVEKHLGALDIPVYVYAVYHKGTAALEAA</sequence>
<evidence type="ECO:0000313" key="3">
    <source>
        <dbReference type="EMBL" id="TDQ83427.1"/>
    </source>
</evidence>
<dbReference type="Pfam" id="PF01661">
    <property type="entry name" value="Macro"/>
    <property type="match status" value="1"/>
</dbReference>
<protein>
    <submittedName>
        <fullName evidence="3">O-acetyl-ADP-ribose deacetylase (Regulator of RNase III)</fullName>
    </submittedName>
</protein>
<dbReference type="Gene3D" id="3.40.220.10">
    <property type="entry name" value="Leucine Aminopeptidase, subunit E, domain 1"/>
    <property type="match status" value="1"/>
</dbReference>
<comment type="caution">
    <text evidence="3">The sequence shown here is derived from an EMBL/GenBank/DDBJ whole genome shotgun (WGS) entry which is preliminary data.</text>
</comment>
<evidence type="ECO:0000259" key="2">
    <source>
        <dbReference type="PROSITE" id="PS51154"/>
    </source>
</evidence>
<dbReference type="OrthoDB" id="9780211at2"/>
<dbReference type="InterPro" id="IPR050892">
    <property type="entry name" value="ADP-ribose_metab_enzymes"/>
</dbReference>
<evidence type="ECO:0000256" key="1">
    <source>
        <dbReference type="ARBA" id="ARBA00035885"/>
    </source>
</evidence>
<accession>A0A4R6WZZ0</accession>
<dbReference type="CDD" id="cd02901">
    <property type="entry name" value="Macro_Poa1p-like"/>
    <property type="match status" value="1"/>
</dbReference>
<dbReference type="PROSITE" id="PS51154">
    <property type="entry name" value="MACRO"/>
    <property type="match status" value="1"/>
</dbReference>
<proteinExistence type="predicted"/>
<dbReference type="GO" id="GO:0140291">
    <property type="term" value="P:peptidyl-glutamate ADP-deribosylation"/>
    <property type="evidence" value="ECO:0007669"/>
    <property type="project" value="TreeGrafter"/>
</dbReference>
<dbReference type="SMART" id="SM00506">
    <property type="entry name" value="A1pp"/>
    <property type="match status" value="1"/>
</dbReference>
<reference evidence="3 4" key="1">
    <citation type="submission" date="2019-03" db="EMBL/GenBank/DDBJ databases">
        <title>Genomic Encyclopedia of Type Strains, Phase III (KMG-III): the genomes of soil and plant-associated and newly described type strains.</title>
        <authorList>
            <person name="Whitman W."/>
        </authorList>
    </citation>
    <scope>NUCLEOTIDE SEQUENCE [LARGE SCALE GENOMIC DNA]</scope>
    <source>
        <strain evidence="3 4">CGMCC 1.7660</strain>
    </source>
</reference>
<dbReference type="InterPro" id="IPR002589">
    <property type="entry name" value="Macro_dom"/>
</dbReference>
<dbReference type="Proteomes" id="UP000295783">
    <property type="component" value="Unassembled WGS sequence"/>
</dbReference>
<dbReference type="PANTHER" id="PTHR12521">
    <property type="entry name" value="PROTEIN C6ORF130"/>
    <property type="match status" value="1"/>
</dbReference>
<comment type="catalytic activity">
    <reaction evidence="1">
        <text>an N-(ADP-alpha-D-ribosyl)-thymidine in DNA + H2O = a thymidine in DNA + ADP-D-ribose</text>
        <dbReference type="Rhea" id="RHEA:71655"/>
        <dbReference type="Rhea" id="RHEA-COMP:13556"/>
        <dbReference type="Rhea" id="RHEA-COMP:18051"/>
        <dbReference type="ChEBI" id="CHEBI:15377"/>
        <dbReference type="ChEBI" id="CHEBI:57967"/>
        <dbReference type="ChEBI" id="CHEBI:137386"/>
        <dbReference type="ChEBI" id="CHEBI:191199"/>
    </reaction>
    <physiologicalReaction direction="left-to-right" evidence="1">
        <dbReference type="Rhea" id="RHEA:71656"/>
    </physiologicalReaction>
</comment>
<dbReference type="EMBL" id="SNYW01000007">
    <property type="protein sequence ID" value="TDQ83427.1"/>
    <property type="molecule type" value="Genomic_DNA"/>
</dbReference>
<name>A0A4R6WZZ0_9PROT</name>
<dbReference type="SUPFAM" id="SSF52949">
    <property type="entry name" value="Macro domain-like"/>
    <property type="match status" value="1"/>
</dbReference>
<dbReference type="AlphaFoldDB" id="A0A4R6WZZ0"/>
<keyword evidence="4" id="KW-1185">Reference proteome</keyword>